<protein>
    <submittedName>
        <fullName evidence="1">Uncharacterized protein</fullName>
    </submittedName>
</protein>
<dbReference type="EMBL" id="GGEC01084223">
    <property type="protein sequence ID" value="MBX64707.1"/>
    <property type="molecule type" value="Transcribed_RNA"/>
</dbReference>
<accession>A0A2P2QCT3</accession>
<proteinExistence type="predicted"/>
<sequence>MMPRPRKIRERARKINSRKIAIKMGMKGLRK</sequence>
<dbReference type="AlphaFoldDB" id="A0A2P2QCT3"/>
<organism evidence="1">
    <name type="scientific">Rhizophora mucronata</name>
    <name type="common">Asiatic mangrove</name>
    <dbReference type="NCBI Taxonomy" id="61149"/>
    <lineage>
        <taxon>Eukaryota</taxon>
        <taxon>Viridiplantae</taxon>
        <taxon>Streptophyta</taxon>
        <taxon>Embryophyta</taxon>
        <taxon>Tracheophyta</taxon>
        <taxon>Spermatophyta</taxon>
        <taxon>Magnoliopsida</taxon>
        <taxon>eudicotyledons</taxon>
        <taxon>Gunneridae</taxon>
        <taxon>Pentapetalae</taxon>
        <taxon>rosids</taxon>
        <taxon>fabids</taxon>
        <taxon>Malpighiales</taxon>
        <taxon>Rhizophoraceae</taxon>
        <taxon>Rhizophora</taxon>
    </lineage>
</organism>
<evidence type="ECO:0000313" key="1">
    <source>
        <dbReference type="EMBL" id="MBX64707.1"/>
    </source>
</evidence>
<name>A0A2P2QCT3_RHIMU</name>
<reference evidence="1" key="1">
    <citation type="submission" date="2018-02" db="EMBL/GenBank/DDBJ databases">
        <title>Rhizophora mucronata_Transcriptome.</title>
        <authorList>
            <person name="Meera S.P."/>
            <person name="Sreeshan A."/>
            <person name="Augustine A."/>
        </authorList>
    </citation>
    <scope>NUCLEOTIDE SEQUENCE</scope>
    <source>
        <tissue evidence="1">Leaf</tissue>
    </source>
</reference>